<sequence>MTISRSRGREKKLRRDGTEKKRGQKKDWTKKKIKEITEAVQKMTDDEFDGLEESLRLTLKSLRK</sequence>
<evidence type="ECO:0000256" key="1">
    <source>
        <dbReference type="SAM" id="MobiDB-lite"/>
    </source>
</evidence>
<gene>
    <name evidence="2" type="ORF">METZ01_LOCUS92917</name>
</gene>
<accession>A0A381VKS1</accession>
<feature type="compositionally biased region" description="Basic residues" evidence="1">
    <location>
        <begin position="1"/>
        <end position="12"/>
    </location>
</feature>
<protein>
    <submittedName>
        <fullName evidence="2">Uncharacterized protein</fullName>
    </submittedName>
</protein>
<name>A0A381VKS1_9ZZZZ</name>
<feature type="region of interest" description="Disordered" evidence="1">
    <location>
        <begin position="1"/>
        <end position="28"/>
    </location>
</feature>
<proteinExistence type="predicted"/>
<dbReference type="AlphaFoldDB" id="A0A381VKS1"/>
<dbReference type="EMBL" id="UINC01008913">
    <property type="protein sequence ID" value="SVA40063.1"/>
    <property type="molecule type" value="Genomic_DNA"/>
</dbReference>
<feature type="compositionally biased region" description="Basic and acidic residues" evidence="1">
    <location>
        <begin position="13"/>
        <end position="27"/>
    </location>
</feature>
<evidence type="ECO:0000313" key="2">
    <source>
        <dbReference type="EMBL" id="SVA40063.1"/>
    </source>
</evidence>
<organism evidence="2">
    <name type="scientific">marine metagenome</name>
    <dbReference type="NCBI Taxonomy" id="408172"/>
    <lineage>
        <taxon>unclassified sequences</taxon>
        <taxon>metagenomes</taxon>
        <taxon>ecological metagenomes</taxon>
    </lineage>
</organism>
<reference evidence="2" key="1">
    <citation type="submission" date="2018-05" db="EMBL/GenBank/DDBJ databases">
        <authorList>
            <person name="Lanie J.A."/>
            <person name="Ng W.-L."/>
            <person name="Kazmierczak K.M."/>
            <person name="Andrzejewski T.M."/>
            <person name="Davidsen T.M."/>
            <person name="Wayne K.J."/>
            <person name="Tettelin H."/>
            <person name="Glass J.I."/>
            <person name="Rusch D."/>
            <person name="Podicherti R."/>
            <person name="Tsui H.-C.T."/>
            <person name="Winkler M.E."/>
        </authorList>
    </citation>
    <scope>NUCLEOTIDE SEQUENCE</scope>
</reference>